<dbReference type="CDD" id="cd04301">
    <property type="entry name" value="NAT_SF"/>
    <property type="match status" value="1"/>
</dbReference>
<dbReference type="AlphaFoldDB" id="A0AAD2BLB4"/>
<protein>
    <submittedName>
        <fullName evidence="3">Spermidine N(1)-acetyltransferase</fullName>
        <ecNumber evidence="3">2.3.1.57</ecNumber>
    </submittedName>
</protein>
<dbReference type="Gene3D" id="3.40.630.30">
    <property type="match status" value="1"/>
</dbReference>
<reference evidence="3 5" key="1">
    <citation type="submission" date="2023-07" db="EMBL/GenBank/DDBJ databases">
        <authorList>
            <person name="Peeters C."/>
        </authorList>
    </citation>
    <scope>NUCLEOTIDE SEQUENCE</scope>
    <source>
        <strain evidence="2 5">LMG 18095</strain>
        <strain evidence="3">R-77560</strain>
    </source>
</reference>
<name>A0AAD2BLB4_9RALS</name>
<feature type="domain" description="N-acetyltransferase" evidence="1">
    <location>
        <begin position="7"/>
        <end position="170"/>
    </location>
</feature>
<dbReference type="PANTHER" id="PTHR43415:SF3">
    <property type="entry name" value="GNAT-FAMILY ACETYLTRANSFERASE"/>
    <property type="match status" value="1"/>
</dbReference>
<dbReference type="InterPro" id="IPR000182">
    <property type="entry name" value="GNAT_dom"/>
</dbReference>
<keyword evidence="3" id="KW-0012">Acyltransferase</keyword>
<evidence type="ECO:0000313" key="5">
    <source>
        <dbReference type="Proteomes" id="UP001189773"/>
    </source>
</evidence>
<evidence type="ECO:0000313" key="2">
    <source>
        <dbReference type="EMBL" id="CAJ0776130.1"/>
    </source>
</evidence>
<evidence type="ECO:0000313" key="3">
    <source>
        <dbReference type="EMBL" id="CAJ0777282.1"/>
    </source>
</evidence>
<gene>
    <name evidence="3" type="primary">speG_1</name>
    <name evidence="2" type="ORF">LMG18095_00135</name>
    <name evidence="3" type="ORF">R77560_00261</name>
</gene>
<sequence length="171" mass="19361">MIATGNVCLRAWREDDIPHLLPLRNDVHTQLQLMTRPRPNSAASVRDWLVGRSTQSDAVLFIIAEQAGDRVLGYLQLTKIDLVNRHAALGICLAPADQGQGHGRAACEALFSYARQTLNLRKITLEVLADNERAIQLYQKLGFRQIGQLAEHYLQDQRWHDVVLMERMLSP</sequence>
<dbReference type="Proteomes" id="UP001189756">
    <property type="component" value="Unassembled WGS sequence"/>
</dbReference>
<organism evidence="3 4">
    <name type="scientific">Ralstonia thomasii</name>
    <dbReference type="NCBI Taxonomy" id="3058596"/>
    <lineage>
        <taxon>Bacteria</taxon>
        <taxon>Pseudomonadati</taxon>
        <taxon>Pseudomonadota</taxon>
        <taxon>Betaproteobacteria</taxon>
        <taxon>Burkholderiales</taxon>
        <taxon>Burkholderiaceae</taxon>
        <taxon>Ralstonia</taxon>
    </lineage>
</organism>
<evidence type="ECO:0000259" key="1">
    <source>
        <dbReference type="PROSITE" id="PS51186"/>
    </source>
</evidence>
<evidence type="ECO:0000313" key="4">
    <source>
        <dbReference type="Proteomes" id="UP001189756"/>
    </source>
</evidence>
<dbReference type="Pfam" id="PF13302">
    <property type="entry name" value="Acetyltransf_3"/>
    <property type="match status" value="1"/>
</dbReference>
<keyword evidence="5" id="KW-1185">Reference proteome</keyword>
<keyword evidence="3" id="KW-0808">Transferase</keyword>
<dbReference type="GO" id="GO:0004145">
    <property type="term" value="F:diamine N-acetyltransferase activity"/>
    <property type="evidence" value="ECO:0007669"/>
    <property type="project" value="UniProtKB-EC"/>
</dbReference>
<dbReference type="EMBL" id="CATZAZ010000001">
    <property type="protein sequence ID" value="CAJ0777282.1"/>
    <property type="molecule type" value="Genomic_DNA"/>
</dbReference>
<accession>A0AAD2BLB4</accession>
<dbReference type="SUPFAM" id="SSF55729">
    <property type="entry name" value="Acyl-CoA N-acyltransferases (Nat)"/>
    <property type="match status" value="1"/>
</dbReference>
<proteinExistence type="predicted"/>
<dbReference type="EMBL" id="CATZAR010000001">
    <property type="protein sequence ID" value="CAJ0776130.1"/>
    <property type="molecule type" value="Genomic_DNA"/>
</dbReference>
<dbReference type="Proteomes" id="UP001189773">
    <property type="component" value="Unassembled WGS sequence"/>
</dbReference>
<dbReference type="PROSITE" id="PS51186">
    <property type="entry name" value="GNAT"/>
    <property type="match status" value="1"/>
</dbReference>
<dbReference type="EC" id="2.3.1.57" evidence="3"/>
<dbReference type="InterPro" id="IPR016181">
    <property type="entry name" value="Acyl_CoA_acyltransferase"/>
</dbReference>
<dbReference type="PANTHER" id="PTHR43415">
    <property type="entry name" value="SPERMIDINE N(1)-ACETYLTRANSFERASE"/>
    <property type="match status" value="1"/>
</dbReference>
<dbReference type="RefSeq" id="WP_024542092.1">
    <property type="nucleotide sequence ID" value="NZ_CATWDO010000001.1"/>
</dbReference>
<comment type="caution">
    <text evidence="3">The sequence shown here is derived from an EMBL/GenBank/DDBJ whole genome shotgun (WGS) entry which is preliminary data.</text>
</comment>